<evidence type="ECO:0000313" key="2">
    <source>
        <dbReference type="Proteomes" id="UP000011750"/>
    </source>
</evidence>
<reference evidence="1" key="3">
    <citation type="submission" date="2023-03" db="UniProtKB">
        <authorList>
            <consortium name="EnsemblPlants"/>
        </authorList>
    </citation>
    <scope>IDENTIFICATION</scope>
    <source>
        <strain evidence="1">cv. Chiifu-401-42</strain>
    </source>
</reference>
<evidence type="ECO:0008006" key="3">
    <source>
        <dbReference type="Google" id="ProtNLM"/>
    </source>
</evidence>
<dbReference type="InParanoid" id="M4FAR4"/>
<reference evidence="2" key="1">
    <citation type="journal article" date="2011" name="Nat. Genet.">
        <title>The genome of the mesopolyploid crop species Brassica rapa.</title>
        <authorList>
            <consortium name="Brassica rapa Genome Sequencing Project Consortium"/>
            <person name="Wang X."/>
            <person name="Wang H."/>
            <person name="Wang J."/>
            <person name="Sun R."/>
            <person name="Wu J."/>
            <person name="Liu S."/>
            <person name="Bai Y."/>
            <person name="Mun J.H."/>
            <person name="Bancroft I."/>
            <person name="Cheng F."/>
            <person name="Huang S."/>
            <person name="Li X."/>
            <person name="Hua W."/>
            <person name="Wang J."/>
            <person name="Wang X."/>
            <person name="Freeling M."/>
            <person name="Pires J.C."/>
            <person name="Paterson A.H."/>
            <person name="Chalhoub B."/>
            <person name="Wang B."/>
            <person name="Hayward A."/>
            <person name="Sharpe A.G."/>
            <person name="Park B.S."/>
            <person name="Weisshaar B."/>
            <person name="Liu B."/>
            <person name="Li B."/>
            <person name="Liu B."/>
            <person name="Tong C."/>
            <person name="Song C."/>
            <person name="Duran C."/>
            <person name="Peng C."/>
            <person name="Geng C."/>
            <person name="Koh C."/>
            <person name="Lin C."/>
            <person name="Edwards D."/>
            <person name="Mu D."/>
            <person name="Shen D."/>
            <person name="Soumpourou E."/>
            <person name="Li F."/>
            <person name="Fraser F."/>
            <person name="Conant G."/>
            <person name="Lassalle G."/>
            <person name="King G.J."/>
            <person name="Bonnema G."/>
            <person name="Tang H."/>
            <person name="Wang H."/>
            <person name="Belcram H."/>
            <person name="Zhou H."/>
            <person name="Hirakawa H."/>
            <person name="Abe H."/>
            <person name="Guo H."/>
            <person name="Wang H."/>
            <person name="Jin H."/>
            <person name="Parkin I.A."/>
            <person name="Batley J."/>
            <person name="Kim J.S."/>
            <person name="Just J."/>
            <person name="Li J."/>
            <person name="Xu J."/>
            <person name="Deng J."/>
            <person name="Kim J.A."/>
            <person name="Li J."/>
            <person name="Yu J."/>
            <person name="Meng J."/>
            <person name="Wang J."/>
            <person name="Min J."/>
            <person name="Poulain J."/>
            <person name="Wang J."/>
            <person name="Hatakeyama K."/>
            <person name="Wu K."/>
            <person name="Wang L."/>
            <person name="Fang L."/>
            <person name="Trick M."/>
            <person name="Links M.G."/>
            <person name="Zhao M."/>
            <person name="Jin M."/>
            <person name="Ramchiary N."/>
            <person name="Drou N."/>
            <person name="Berkman P.J."/>
            <person name="Cai Q."/>
            <person name="Huang Q."/>
            <person name="Li R."/>
            <person name="Tabata S."/>
            <person name="Cheng S."/>
            <person name="Zhang S."/>
            <person name="Zhang S."/>
            <person name="Huang S."/>
            <person name="Sato S."/>
            <person name="Sun S."/>
            <person name="Kwon S.J."/>
            <person name="Choi S.R."/>
            <person name="Lee T.H."/>
            <person name="Fan W."/>
            <person name="Zhao X."/>
            <person name="Tan X."/>
            <person name="Xu X."/>
            <person name="Wang Y."/>
            <person name="Qiu Y."/>
            <person name="Yin Y."/>
            <person name="Li Y."/>
            <person name="Du Y."/>
            <person name="Liao Y."/>
            <person name="Lim Y."/>
            <person name="Narusaka Y."/>
            <person name="Wang Y."/>
            <person name="Wang Z."/>
            <person name="Li Z."/>
            <person name="Wang Z."/>
            <person name="Xiong Z."/>
            <person name="Zhang Z."/>
        </authorList>
    </citation>
    <scope>NUCLEOTIDE SEQUENCE [LARGE SCALE GENOMIC DNA]</scope>
    <source>
        <strain evidence="2">cv. Chiifu-401-42</strain>
    </source>
</reference>
<dbReference type="Gramene" id="Bra038179.1">
    <property type="protein sequence ID" value="Bra038179.1-P"/>
    <property type="gene ID" value="Bra038179"/>
</dbReference>
<dbReference type="EnsemblPlants" id="Bra038179.1">
    <property type="protein sequence ID" value="Bra038179.1-P"/>
    <property type="gene ID" value="Bra038179"/>
</dbReference>
<dbReference type="HOGENOM" id="CLU_824775_0_0_1"/>
<keyword evidence="2" id="KW-1185">Reference proteome</keyword>
<accession>M4FAR4</accession>
<protein>
    <recommendedName>
        <fullName evidence="3">Reverse transcriptase zinc-binding domain-containing protein</fullName>
    </recommendedName>
</protein>
<dbReference type="eggNOG" id="KOG1075">
    <property type="taxonomic scope" value="Eukaryota"/>
</dbReference>
<organism evidence="1 2">
    <name type="scientific">Brassica campestris</name>
    <name type="common">Field mustard</name>
    <dbReference type="NCBI Taxonomy" id="3711"/>
    <lineage>
        <taxon>Eukaryota</taxon>
        <taxon>Viridiplantae</taxon>
        <taxon>Streptophyta</taxon>
        <taxon>Embryophyta</taxon>
        <taxon>Tracheophyta</taxon>
        <taxon>Spermatophyta</taxon>
        <taxon>Magnoliopsida</taxon>
        <taxon>eudicotyledons</taxon>
        <taxon>Gunneridae</taxon>
        <taxon>Pentapetalae</taxon>
        <taxon>rosids</taxon>
        <taxon>malvids</taxon>
        <taxon>Brassicales</taxon>
        <taxon>Brassicaceae</taxon>
        <taxon>Brassiceae</taxon>
        <taxon>Brassica</taxon>
    </lineage>
</organism>
<dbReference type="Proteomes" id="UP000011750">
    <property type="component" value="Unassembled WGS sequence"/>
</dbReference>
<evidence type="ECO:0000313" key="1">
    <source>
        <dbReference type="EnsemblPlants" id="Bra038179.1-P"/>
    </source>
</evidence>
<reference evidence="2" key="2">
    <citation type="journal article" date="2018" name="Hortic Res">
        <title>Improved Brassica rapa reference genome by single-molecule sequencing and chromosome conformation capture technologies.</title>
        <authorList>
            <person name="Zhang L."/>
            <person name="Cai X."/>
            <person name="Wu J."/>
            <person name="Liu M."/>
            <person name="Grob S."/>
            <person name="Cheng F."/>
            <person name="Liang J."/>
            <person name="Cai C."/>
            <person name="Liu Z."/>
            <person name="Liu B."/>
            <person name="Wang F."/>
            <person name="Li S."/>
            <person name="Liu F."/>
            <person name="Li X."/>
            <person name="Cheng L."/>
            <person name="Yang W."/>
            <person name="Li M.H."/>
            <person name="Grossniklaus U."/>
            <person name="Zheng H."/>
            <person name="Wang X."/>
        </authorList>
    </citation>
    <scope>NUCLEOTIDE SEQUENCE [LARGE SCALE GENOMIC DNA]</scope>
    <source>
        <strain evidence="2">cv. Chiifu-401-42</strain>
    </source>
</reference>
<name>M4FAR4_BRACM</name>
<proteinExistence type="predicted"/>
<sequence>MWPPHQLEASRVDMCPFLEFNIHRNQKLRSASAREVAATAVLPPSFVGEVLAMCCFKLPDACGGSDPTQQTAIDNFMVHELVKPKMSGAGAIKRSRRHADDLEVLPIDVIHFAGATLKIVNIHSRHVAITKNLVRRNMRCDNYYPRCGESEETVTHAIFECPPALQALALSSTPPSSSQTFHVSSIYANMNYLFWRKSSIMKPEDNRDRYVLIIWYIWKARNDKLFIGIDRDQLELVMYAESEGQAWYNAKDTILVPPHAHTVEKSQALSLGNICIVDGSWTSTAQFSGIGWVWKDSMGKIQLMGTQNLRRRETALHSKLEALKWAMESMIYDIPWI</sequence>
<dbReference type="AlphaFoldDB" id="M4FAR4"/>